<dbReference type="PROSITE" id="PS50994">
    <property type="entry name" value="INTEGRASE"/>
    <property type="match status" value="1"/>
</dbReference>
<evidence type="ECO:0000259" key="1">
    <source>
        <dbReference type="PROSITE" id="PS50994"/>
    </source>
</evidence>
<keyword evidence="3" id="KW-1185">Reference proteome</keyword>
<dbReference type="Proteomes" id="UP000078542">
    <property type="component" value="Unassembled WGS sequence"/>
</dbReference>
<dbReference type="GO" id="GO:0015074">
    <property type="term" value="P:DNA integration"/>
    <property type="evidence" value="ECO:0007669"/>
    <property type="project" value="InterPro"/>
</dbReference>
<evidence type="ECO:0000313" key="3">
    <source>
        <dbReference type="Proteomes" id="UP000078542"/>
    </source>
</evidence>
<dbReference type="PANTHER" id="PTHR37984:SF5">
    <property type="entry name" value="PROTEIN NYNRIN-LIKE"/>
    <property type="match status" value="1"/>
</dbReference>
<gene>
    <name evidence="2" type="ORF">ALC62_08995</name>
</gene>
<feature type="domain" description="Integrase catalytic" evidence="1">
    <location>
        <begin position="34"/>
        <end position="190"/>
    </location>
</feature>
<dbReference type="Pfam" id="PF00665">
    <property type="entry name" value="rve"/>
    <property type="match status" value="1"/>
</dbReference>
<dbReference type="PANTHER" id="PTHR37984">
    <property type="entry name" value="PROTEIN CBG26694"/>
    <property type="match status" value="1"/>
</dbReference>
<protein>
    <submittedName>
        <fullName evidence="2">Pro-Pol polyprotein</fullName>
    </submittedName>
</protein>
<evidence type="ECO:0000313" key="2">
    <source>
        <dbReference type="EMBL" id="KYN00238.1"/>
    </source>
</evidence>
<proteinExistence type="predicted"/>
<organism evidence="2 3">
    <name type="scientific">Cyphomyrmex costatus</name>
    <dbReference type="NCBI Taxonomy" id="456900"/>
    <lineage>
        <taxon>Eukaryota</taxon>
        <taxon>Metazoa</taxon>
        <taxon>Ecdysozoa</taxon>
        <taxon>Arthropoda</taxon>
        <taxon>Hexapoda</taxon>
        <taxon>Insecta</taxon>
        <taxon>Pterygota</taxon>
        <taxon>Neoptera</taxon>
        <taxon>Endopterygota</taxon>
        <taxon>Hymenoptera</taxon>
        <taxon>Apocrita</taxon>
        <taxon>Aculeata</taxon>
        <taxon>Formicoidea</taxon>
        <taxon>Formicidae</taxon>
        <taxon>Myrmicinae</taxon>
        <taxon>Cyphomyrmex</taxon>
    </lineage>
</organism>
<dbReference type="STRING" id="456900.A0A151IGA2"/>
<name>A0A151IGA2_9HYME</name>
<dbReference type="SUPFAM" id="SSF53098">
    <property type="entry name" value="Ribonuclease H-like"/>
    <property type="match status" value="1"/>
</dbReference>
<accession>A0A151IGA2</accession>
<dbReference type="InterPro" id="IPR012337">
    <property type="entry name" value="RNaseH-like_sf"/>
</dbReference>
<dbReference type="GO" id="GO:0003676">
    <property type="term" value="F:nucleic acid binding"/>
    <property type="evidence" value="ECO:0007669"/>
    <property type="project" value="InterPro"/>
</dbReference>
<dbReference type="AlphaFoldDB" id="A0A151IGA2"/>
<dbReference type="EMBL" id="KQ977737">
    <property type="protein sequence ID" value="KYN00238.1"/>
    <property type="molecule type" value="Genomic_DNA"/>
</dbReference>
<dbReference type="InterPro" id="IPR050951">
    <property type="entry name" value="Retrovirus_Pol_polyprotein"/>
</dbReference>
<dbReference type="Gene3D" id="3.30.420.10">
    <property type="entry name" value="Ribonuclease H-like superfamily/Ribonuclease H"/>
    <property type="match status" value="1"/>
</dbReference>
<dbReference type="InterPro" id="IPR001584">
    <property type="entry name" value="Integrase_cat-core"/>
</dbReference>
<reference evidence="2 3" key="1">
    <citation type="submission" date="2016-03" db="EMBL/GenBank/DDBJ databases">
        <title>Cyphomyrmex costatus WGS genome.</title>
        <authorList>
            <person name="Nygaard S."/>
            <person name="Hu H."/>
            <person name="Boomsma J."/>
            <person name="Zhang G."/>
        </authorList>
    </citation>
    <scope>NUCLEOTIDE SEQUENCE [LARGE SCALE GENOMIC DNA]</scope>
    <source>
        <strain evidence="2">MS0001</strain>
        <tissue evidence="2">Whole body</tissue>
    </source>
</reference>
<dbReference type="InterPro" id="IPR036397">
    <property type="entry name" value="RNaseH_sf"/>
</dbReference>
<sequence length="212" mass="24117">MRAGVKDYILNCVKCLAYSVPTGRTEGKLHIYNKGTRPFETLHIDHYGPLEKVGYGYKHIFIVIDACTKYVIIYPVKSTATKEVIACLKEYFRHFGVCKRIVSDRGSSLVSDEFANYLKPLNVEHVKVATASPQSNGQVERVNRFLRFILSKLSSEGKWTDFMAKSQFSVNNTTHKAIGTTSSLLLFGSDQYGFTDDNLREYTILYSIQFRI</sequence>